<gene>
    <name evidence="9" type="ORF">ATO12_16675</name>
</gene>
<proteinExistence type="inferred from homology"/>
<comment type="caution">
    <text evidence="9">The sequence shown here is derived from an EMBL/GenBank/DDBJ whole genome shotgun (WGS) entry which is preliminary data.</text>
</comment>
<dbReference type="AlphaFoldDB" id="A0A023BU81"/>
<evidence type="ECO:0000313" key="9">
    <source>
        <dbReference type="EMBL" id="EZH73572.1"/>
    </source>
</evidence>
<dbReference type="PIRSF" id="PIRSF038996">
    <property type="entry name" value="FldA"/>
    <property type="match status" value="1"/>
</dbReference>
<comment type="function">
    <text evidence="7">Low-potential electron donor to a number of redox enzymes.</text>
</comment>
<evidence type="ECO:0000256" key="7">
    <source>
        <dbReference type="PIRNR" id="PIRNR038996"/>
    </source>
</evidence>
<dbReference type="SUPFAM" id="SSF52218">
    <property type="entry name" value="Flavoproteins"/>
    <property type="match status" value="1"/>
</dbReference>
<dbReference type="Pfam" id="PF00258">
    <property type="entry name" value="Flavodoxin_1"/>
    <property type="match status" value="1"/>
</dbReference>
<name>A0A023BU81_9FLAO</name>
<evidence type="ECO:0000259" key="8">
    <source>
        <dbReference type="PROSITE" id="PS50902"/>
    </source>
</evidence>
<reference evidence="9 10" key="1">
    <citation type="submission" date="2014-04" db="EMBL/GenBank/DDBJ databases">
        <title>Aquimarina sp. 22II-S11-z7 Genome Sequencing.</title>
        <authorList>
            <person name="Lai Q."/>
        </authorList>
    </citation>
    <scope>NUCLEOTIDE SEQUENCE [LARGE SCALE GENOMIC DNA]</scope>
    <source>
        <strain evidence="9 10">22II-S11-z7</strain>
    </source>
</reference>
<evidence type="ECO:0000256" key="5">
    <source>
        <dbReference type="ARBA" id="ARBA00022643"/>
    </source>
</evidence>
<feature type="domain" description="Flavodoxin-like" evidence="8">
    <location>
        <begin position="4"/>
        <end position="167"/>
    </location>
</feature>
<accession>A0A023BU81</accession>
<dbReference type="InterPro" id="IPR010086">
    <property type="entry name" value="Flavodoxin_lc"/>
</dbReference>
<dbReference type="PANTHER" id="PTHR42809:SF1">
    <property type="entry name" value="FLAVODOXIN 1"/>
    <property type="match status" value="1"/>
</dbReference>
<dbReference type="Proteomes" id="UP000023541">
    <property type="component" value="Unassembled WGS sequence"/>
</dbReference>
<evidence type="ECO:0000256" key="6">
    <source>
        <dbReference type="ARBA" id="ARBA00022982"/>
    </source>
</evidence>
<comment type="cofactor">
    <cofactor evidence="1 7">
        <name>FMN</name>
        <dbReference type="ChEBI" id="CHEBI:58210"/>
    </cofactor>
</comment>
<keyword evidence="3 7" id="KW-0813">Transport</keyword>
<keyword evidence="5 7" id="KW-0288">FMN</keyword>
<dbReference type="RefSeq" id="WP_051575799.1">
    <property type="nucleotide sequence ID" value="NZ_AQRA01000005.1"/>
</dbReference>
<evidence type="ECO:0000256" key="2">
    <source>
        <dbReference type="ARBA" id="ARBA00005267"/>
    </source>
</evidence>
<dbReference type="NCBIfam" id="NF006739">
    <property type="entry name" value="PRK09267.1-5"/>
    <property type="match status" value="1"/>
</dbReference>
<dbReference type="eggNOG" id="COG0716">
    <property type="taxonomic scope" value="Bacteria"/>
</dbReference>
<dbReference type="OrthoDB" id="9790745at2"/>
<dbReference type="GO" id="GO:0009055">
    <property type="term" value="F:electron transfer activity"/>
    <property type="evidence" value="ECO:0007669"/>
    <property type="project" value="UniProtKB-UniRule"/>
</dbReference>
<sequence>MKKIGLFYGSDTGCTDDITKDFVSLWDSEALDVREIDDVSKEDFDQFEILILGLSTWYDGDLQSDWEAFFDDFKEIDFTDKVVAIYGLGDQIGYGEYFVDGIGILAKVILENGGEIIGHWPIEGYRFTDSVAVIEGKEDYFYGLALDHDNESQLSDERLEKWIHQLKLELKPYLVVEEVVLS</sequence>
<dbReference type="Gene3D" id="3.40.50.360">
    <property type="match status" value="1"/>
</dbReference>
<keyword evidence="10" id="KW-1185">Reference proteome</keyword>
<dbReference type="PROSITE" id="PS50902">
    <property type="entry name" value="FLAVODOXIN_LIKE"/>
    <property type="match status" value="1"/>
</dbReference>
<keyword evidence="6 7" id="KW-0249">Electron transport</keyword>
<organism evidence="9 10">
    <name type="scientific">Aquimarina atlantica</name>
    <dbReference type="NCBI Taxonomy" id="1317122"/>
    <lineage>
        <taxon>Bacteria</taxon>
        <taxon>Pseudomonadati</taxon>
        <taxon>Bacteroidota</taxon>
        <taxon>Flavobacteriia</taxon>
        <taxon>Flavobacteriales</taxon>
        <taxon>Flavobacteriaceae</taxon>
        <taxon>Aquimarina</taxon>
    </lineage>
</organism>
<evidence type="ECO:0000256" key="3">
    <source>
        <dbReference type="ARBA" id="ARBA00022448"/>
    </source>
</evidence>
<comment type="similarity">
    <text evidence="2 7">Belongs to the flavodoxin family.</text>
</comment>
<dbReference type="STRING" id="1317122.ATO12_16675"/>
<dbReference type="PANTHER" id="PTHR42809">
    <property type="entry name" value="FLAVODOXIN 2"/>
    <property type="match status" value="1"/>
</dbReference>
<dbReference type="EMBL" id="AQRA01000005">
    <property type="protein sequence ID" value="EZH73572.1"/>
    <property type="molecule type" value="Genomic_DNA"/>
</dbReference>
<dbReference type="InterPro" id="IPR050619">
    <property type="entry name" value="Flavodoxin"/>
</dbReference>
<protein>
    <recommendedName>
        <fullName evidence="7">Flavodoxin</fullName>
    </recommendedName>
</protein>
<dbReference type="InterPro" id="IPR008254">
    <property type="entry name" value="Flavodoxin/NO_synth"/>
</dbReference>
<keyword evidence="4 7" id="KW-0285">Flavoprotein</keyword>
<evidence type="ECO:0000256" key="4">
    <source>
        <dbReference type="ARBA" id="ARBA00022630"/>
    </source>
</evidence>
<dbReference type="NCBIfam" id="TIGR01752">
    <property type="entry name" value="flav_long"/>
    <property type="match status" value="1"/>
</dbReference>
<dbReference type="GO" id="GO:0010181">
    <property type="term" value="F:FMN binding"/>
    <property type="evidence" value="ECO:0007669"/>
    <property type="project" value="UniProtKB-UniRule"/>
</dbReference>
<evidence type="ECO:0000313" key="10">
    <source>
        <dbReference type="Proteomes" id="UP000023541"/>
    </source>
</evidence>
<dbReference type="InterPro" id="IPR029039">
    <property type="entry name" value="Flavoprotein-like_sf"/>
</dbReference>
<evidence type="ECO:0000256" key="1">
    <source>
        <dbReference type="ARBA" id="ARBA00001917"/>
    </source>
</evidence>